<protein>
    <submittedName>
        <fullName evidence="6">Channel protein (Hemolysin III family)</fullName>
    </submittedName>
</protein>
<dbReference type="AlphaFoldDB" id="A0A840RA61"/>
<keyword evidence="4 5" id="KW-0472">Membrane</keyword>
<feature type="transmembrane region" description="Helical" evidence="5">
    <location>
        <begin position="85"/>
        <end position="107"/>
    </location>
</feature>
<evidence type="ECO:0000313" key="7">
    <source>
        <dbReference type="Proteomes" id="UP000536640"/>
    </source>
</evidence>
<name>A0A840RA61_9GAMM</name>
<comment type="subcellular location">
    <subcellularLocation>
        <location evidence="1">Membrane</location>
        <topology evidence="1">Multi-pass membrane protein</topology>
    </subcellularLocation>
</comment>
<evidence type="ECO:0000256" key="4">
    <source>
        <dbReference type="ARBA" id="ARBA00023136"/>
    </source>
</evidence>
<feature type="transmembrane region" description="Helical" evidence="5">
    <location>
        <begin position="58"/>
        <end position="78"/>
    </location>
</feature>
<comment type="caution">
    <text evidence="6">The sequence shown here is derived from an EMBL/GenBank/DDBJ whole genome shotgun (WGS) entry which is preliminary data.</text>
</comment>
<reference evidence="6 7" key="1">
    <citation type="submission" date="2020-08" db="EMBL/GenBank/DDBJ databases">
        <title>Genomic Encyclopedia of Type Strains, Phase IV (KMG-IV): sequencing the most valuable type-strain genomes for metagenomic binning, comparative biology and taxonomic classification.</title>
        <authorList>
            <person name="Goeker M."/>
        </authorList>
    </citation>
    <scope>NUCLEOTIDE SEQUENCE [LARGE SCALE GENOMIC DNA]</scope>
    <source>
        <strain evidence="6 7">DSM 25701</strain>
    </source>
</reference>
<dbReference type="EMBL" id="JACHHW010000016">
    <property type="protein sequence ID" value="MBB5189220.1"/>
    <property type="molecule type" value="Genomic_DNA"/>
</dbReference>
<evidence type="ECO:0000313" key="6">
    <source>
        <dbReference type="EMBL" id="MBB5189220.1"/>
    </source>
</evidence>
<evidence type="ECO:0000256" key="2">
    <source>
        <dbReference type="ARBA" id="ARBA00022692"/>
    </source>
</evidence>
<dbReference type="InterPro" id="IPR004254">
    <property type="entry name" value="AdipoR/HlyIII-related"/>
</dbReference>
<keyword evidence="3 5" id="KW-1133">Transmembrane helix</keyword>
<keyword evidence="7" id="KW-1185">Reference proteome</keyword>
<proteinExistence type="predicted"/>
<evidence type="ECO:0000256" key="3">
    <source>
        <dbReference type="ARBA" id="ARBA00022989"/>
    </source>
</evidence>
<keyword evidence="2 5" id="KW-0812">Transmembrane</keyword>
<dbReference type="Proteomes" id="UP000536640">
    <property type="component" value="Unassembled WGS sequence"/>
</dbReference>
<sequence>MGLEPFWHRLGSGPHRYRVQGVTTGRFDKLSLAVYLVMGWYVVVAIKPLVAALAPGGLWQLLAVGLSYSVVTIFYRWLSLRYHHAIWRLFVLGGSVCHYFVVLLYVMPDTA</sequence>
<organism evidence="6 7">
    <name type="scientific">Zhongshania antarctica</name>
    <dbReference type="NCBI Taxonomy" id="641702"/>
    <lineage>
        <taxon>Bacteria</taxon>
        <taxon>Pseudomonadati</taxon>
        <taxon>Pseudomonadota</taxon>
        <taxon>Gammaproteobacteria</taxon>
        <taxon>Cellvibrionales</taxon>
        <taxon>Spongiibacteraceae</taxon>
        <taxon>Zhongshania</taxon>
    </lineage>
</organism>
<evidence type="ECO:0000256" key="1">
    <source>
        <dbReference type="ARBA" id="ARBA00004141"/>
    </source>
</evidence>
<dbReference type="Pfam" id="PF03006">
    <property type="entry name" value="HlyIII"/>
    <property type="match status" value="1"/>
</dbReference>
<accession>A0A840RA61</accession>
<evidence type="ECO:0000256" key="5">
    <source>
        <dbReference type="SAM" id="Phobius"/>
    </source>
</evidence>
<gene>
    <name evidence="6" type="ORF">HNQ57_003523</name>
</gene>
<feature type="transmembrane region" description="Helical" evidence="5">
    <location>
        <begin position="32"/>
        <end position="52"/>
    </location>
</feature>
<dbReference type="GO" id="GO:0016020">
    <property type="term" value="C:membrane"/>
    <property type="evidence" value="ECO:0007669"/>
    <property type="project" value="UniProtKB-SubCell"/>
</dbReference>